<comment type="subcellular location">
    <subcellularLocation>
        <location evidence="1">Golgi apparatus membrane</location>
        <topology evidence="1">Single-pass type I membrane protein</topology>
    </subcellularLocation>
</comment>
<keyword evidence="13" id="KW-1185">Reference proteome</keyword>
<sequence length="398" mass="45745">MKVLMLLSLFSLLVFGFNHDLSDNLDDDEKDLFCALINHKTESYIDLSQLTPTPNKRTNLPDSSDNKSRNNQQSPITPKTRWLVKGWDYDSPCTYNNFTLSICSSAITSKQQEEPDFPLTNSTGAYFFDNSTKEYISIGNFNTKPILLGDRSIVNRKITLRYANGSICPNGNERRSTLINFVCDREIQTNAQINFLGSLHDCAYMFEVRSIYACQLLIRATMLMLNVFFWYLFVFFLVEVARRQMLKMISSNSSSHHNNSSYFSNNRGDSYQTRWEIIENEPKWKMVIKFIVNKVSRIPNIIVKRLSRENMASKYQINTGAYSRISNPFSQPNNNEGTIRLSASDRSQDSFIRDMEIQNNILDNLDRYNTNSPSSLVPTDNNNSSTSASNHDNINRSI</sequence>
<evidence type="ECO:0000256" key="5">
    <source>
        <dbReference type="ARBA" id="ARBA00022989"/>
    </source>
</evidence>
<keyword evidence="7" id="KW-1015">Disulfide bond</keyword>
<keyword evidence="4 10" id="KW-0732">Signal</keyword>
<evidence type="ECO:0000313" key="13">
    <source>
        <dbReference type="Proteomes" id="UP000005666"/>
    </source>
</evidence>
<evidence type="ECO:0000256" key="2">
    <source>
        <dbReference type="ARBA" id="ARBA00022448"/>
    </source>
</evidence>
<feature type="domain" description="MRH" evidence="11">
    <location>
        <begin position="91"/>
        <end position="216"/>
    </location>
</feature>
<dbReference type="Proteomes" id="UP000005666">
    <property type="component" value="Chromosome 1"/>
</dbReference>
<name>G8BN45_TETPH</name>
<feature type="region of interest" description="Disordered" evidence="8">
    <location>
        <begin position="368"/>
        <end position="398"/>
    </location>
</feature>
<evidence type="ECO:0000256" key="4">
    <source>
        <dbReference type="ARBA" id="ARBA00022729"/>
    </source>
</evidence>
<dbReference type="GeneID" id="11532451"/>
<evidence type="ECO:0000256" key="10">
    <source>
        <dbReference type="SAM" id="SignalP"/>
    </source>
</evidence>
<feature type="compositionally biased region" description="Polar residues" evidence="8">
    <location>
        <begin position="368"/>
        <end position="380"/>
    </location>
</feature>
<keyword evidence="2" id="KW-0813">Transport</keyword>
<dbReference type="STRING" id="1071381.G8BN45"/>
<evidence type="ECO:0000256" key="3">
    <source>
        <dbReference type="ARBA" id="ARBA00022692"/>
    </source>
</evidence>
<dbReference type="Gene3D" id="2.70.130.10">
    <property type="entry name" value="Mannose-6-phosphate receptor binding domain"/>
    <property type="match status" value="1"/>
</dbReference>
<dbReference type="InterPro" id="IPR044865">
    <property type="entry name" value="MRH_dom"/>
</dbReference>
<dbReference type="GO" id="GO:0010008">
    <property type="term" value="C:endosome membrane"/>
    <property type="evidence" value="ECO:0007669"/>
    <property type="project" value="UniProtKB-SubCell"/>
</dbReference>
<feature type="region of interest" description="Disordered" evidence="8">
    <location>
        <begin position="48"/>
        <end position="75"/>
    </location>
</feature>
<feature type="chain" id="PRO_5003508450" description="MRH domain-containing protein" evidence="10">
    <location>
        <begin position="17"/>
        <end position="398"/>
    </location>
</feature>
<reference evidence="12 13" key="1">
    <citation type="journal article" date="2011" name="Proc. Natl. Acad. Sci. U.S.A.">
        <title>Evolutionary erosion of yeast sex chromosomes by mating-type switching accidents.</title>
        <authorList>
            <person name="Gordon J.L."/>
            <person name="Armisen D."/>
            <person name="Proux-Wera E."/>
            <person name="Oheigeartaigh S.S."/>
            <person name="Byrne K.P."/>
            <person name="Wolfe K.H."/>
        </authorList>
    </citation>
    <scope>NUCLEOTIDE SEQUENCE [LARGE SCALE GENOMIC DNA]</scope>
    <source>
        <strain evidence="13">ATCC 24235 / CBS 4417 / NBRC 1672 / NRRL Y-8282 / UCD 70-5</strain>
    </source>
</reference>
<evidence type="ECO:0000313" key="12">
    <source>
        <dbReference type="EMBL" id="CCE61323.1"/>
    </source>
</evidence>
<accession>G8BN45</accession>
<organism evidence="12 13">
    <name type="scientific">Tetrapisispora phaffii (strain ATCC 24235 / CBS 4417 / NBRC 1672 / NRRL Y-8282 / UCD 70-5)</name>
    <name type="common">Yeast</name>
    <name type="synonym">Fabospora phaffii</name>
    <dbReference type="NCBI Taxonomy" id="1071381"/>
    <lineage>
        <taxon>Eukaryota</taxon>
        <taxon>Fungi</taxon>
        <taxon>Dikarya</taxon>
        <taxon>Ascomycota</taxon>
        <taxon>Saccharomycotina</taxon>
        <taxon>Saccharomycetes</taxon>
        <taxon>Saccharomycetales</taxon>
        <taxon>Saccharomycetaceae</taxon>
        <taxon>Tetrapisispora</taxon>
    </lineage>
</organism>
<dbReference type="InterPro" id="IPR009011">
    <property type="entry name" value="Man6P_isomerase_rcpt-bd_dom_sf"/>
</dbReference>
<feature type="transmembrane region" description="Helical" evidence="9">
    <location>
        <begin position="216"/>
        <end position="238"/>
    </location>
</feature>
<evidence type="ECO:0000256" key="9">
    <source>
        <dbReference type="SAM" id="Phobius"/>
    </source>
</evidence>
<dbReference type="InterPro" id="IPR036607">
    <property type="entry name" value="PRKCSH"/>
</dbReference>
<evidence type="ECO:0000256" key="6">
    <source>
        <dbReference type="ARBA" id="ARBA00023136"/>
    </source>
</evidence>
<keyword evidence="3 9" id="KW-0812">Transmembrane</keyword>
<keyword evidence="6 9" id="KW-0472">Membrane</keyword>
<dbReference type="SUPFAM" id="SSF50911">
    <property type="entry name" value="Mannose 6-phosphate receptor domain"/>
    <property type="match status" value="1"/>
</dbReference>
<protein>
    <recommendedName>
        <fullName evidence="11">MRH domain-containing protein</fullName>
    </recommendedName>
</protein>
<evidence type="ECO:0000256" key="1">
    <source>
        <dbReference type="ARBA" id="ARBA00004614"/>
    </source>
</evidence>
<gene>
    <name evidence="12" type="primary">TPHA0A02410</name>
    <name evidence="12" type="ordered locus">TPHA_0A02410</name>
</gene>
<dbReference type="AlphaFoldDB" id="G8BN45"/>
<keyword evidence="5 9" id="KW-1133">Transmembrane helix</keyword>
<dbReference type="eggNOG" id="KOG4504">
    <property type="taxonomic scope" value="Eukaryota"/>
</dbReference>
<dbReference type="KEGG" id="tpf:TPHA_0A02410"/>
<dbReference type="GO" id="GO:0005048">
    <property type="term" value="F:signal sequence binding"/>
    <property type="evidence" value="ECO:0007669"/>
    <property type="project" value="EnsemblFungi"/>
</dbReference>
<dbReference type="RefSeq" id="XP_003683757.1">
    <property type="nucleotide sequence ID" value="XM_003683709.1"/>
</dbReference>
<dbReference type="GO" id="GO:0000139">
    <property type="term" value="C:Golgi membrane"/>
    <property type="evidence" value="ECO:0007669"/>
    <property type="project" value="UniProtKB-SubCell"/>
</dbReference>
<proteinExistence type="predicted"/>
<dbReference type="PROSITE" id="PS51914">
    <property type="entry name" value="MRH"/>
    <property type="match status" value="1"/>
</dbReference>
<dbReference type="OrthoDB" id="4504960at2759"/>
<dbReference type="GO" id="GO:0007034">
    <property type="term" value="P:vacuolar transport"/>
    <property type="evidence" value="ECO:0007669"/>
    <property type="project" value="EnsemblFungi"/>
</dbReference>
<dbReference type="OMA" id="SHKSNDV"/>
<dbReference type="Pfam" id="PF13015">
    <property type="entry name" value="PRKCSH_1"/>
    <property type="match status" value="1"/>
</dbReference>
<evidence type="ECO:0000256" key="8">
    <source>
        <dbReference type="SAM" id="MobiDB-lite"/>
    </source>
</evidence>
<evidence type="ECO:0000259" key="11">
    <source>
        <dbReference type="PROSITE" id="PS51914"/>
    </source>
</evidence>
<dbReference type="HOGENOM" id="CLU_053195_0_0_1"/>
<dbReference type="EMBL" id="HE612856">
    <property type="protein sequence ID" value="CCE61323.1"/>
    <property type="molecule type" value="Genomic_DNA"/>
</dbReference>
<feature type="signal peptide" evidence="10">
    <location>
        <begin position="1"/>
        <end position="16"/>
    </location>
</feature>
<dbReference type="GO" id="GO:0005770">
    <property type="term" value="C:late endosome"/>
    <property type="evidence" value="ECO:0007669"/>
    <property type="project" value="EnsemblFungi"/>
</dbReference>
<dbReference type="PANTHER" id="PTHR15071:SF0">
    <property type="entry name" value="MANNOSE 6-PHOSPHATE RECEPTOR-LIKE PROTEIN 1"/>
    <property type="match status" value="1"/>
</dbReference>
<dbReference type="PANTHER" id="PTHR15071">
    <property type="entry name" value="MANNOSE-6-PHOSPHATE RECEPTOR FAMILY MEMBER"/>
    <property type="match status" value="1"/>
</dbReference>
<feature type="compositionally biased region" description="Low complexity" evidence="8">
    <location>
        <begin position="381"/>
        <end position="390"/>
    </location>
</feature>
<evidence type="ECO:0000256" key="7">
    <source>
        <dbReference type="ARBA" id="ARBA00023157"/>
    </source>
</evidence>